<keyword evidence="3" id="KW-1185">Reference proteome</keyword>
<dbReference type="Pfam" id="PF13302">
    <property type="entry name" value="Acetyltransf_3"/>
    <property type="match status" value="1"/>
</dbReference>
<gene>
    <name evidence="2" type="ORF">C7G83_13010</name>
</gene>
<reference evidence="2 3" key="1">
    <citation type="submission" date="2018-03" db="EMBL/GenBank/DDBJ databases">
        <title>Draft genome sequence of the first documented clinical Siccibacter turicensis isolate in Austria.</title>
        <authorList>
            <person name="Lepuschitz S."/>
            <person name="Pekard-Amenitsch S."/>
            <person name="Haunold R."/>
            <person name="Schill S."/>
            <person name="Mach R."/>
            <person name="Allerberger F."/>
            <person name="Ruppitsch W."/>
            <person name="Forsythe S.J."/>
        </authorList>
    </citation>
    <scope>NUCLEOTIDE SEQUENCE [LARGE SCALE GENOMIC DNA]</scope>
    <source>
        <strain evidence="2 3">6100069499-17</strain>
    </source>
</reference>
<name>A0A2P8VI30_9ENTR</name>
<dbReference type="PANTHER" id="PTHR43792">
    <property type="entry name" value="GNAT FAMILY, PUTATIVE (AFU_ORTHOLOGUE AFUA_3G00765)-RELATED-RELATED"/>
    <property type="match status" value="1"/>
</dbReference>
<dbReference type="SUPFAM" id="SSF55729">
    <property type="entry name" value="Acyl-CoA N-acyltransferases (Nat)"/>
    <property type="match status" value="1"/>
</dbReference>
<evidence type="ECO:0000259" key="1">
    <source>
        <dbReference type="PROSITE" id="PS51186"/>
    </source>
</evidence>
<dbReference type="Gene3D" id="3.40.630.30">
    <property type="match status" value="1"/>
</dbReference>
<dbReference type="PROSITE" id="PS51186">
    <property type="entry name" value="GNAT"/>
    <property type="match status" value="1"/>
</dbReference>
<sequence length="175" mass="19983">MQPIDSRRLTYQPLTPDDWPFFLQLYQDRQVMAFVADPRPLDTIRAAFDARLPTWQPGASHWLCLLMRDKESGSPVGLTGYLHHEPDLAEVGFLLDPAWQGIGYAHESLRALCEFAFGSGGVRKLTATVTAGNLASRKVLEKCGFQLEGTLRESWFLDGRWQDDWLFGLLKHEYR</sequence>
<protein>
    <submittedName>
        <fullName evidence="2">GNAT family N-acetyltransferase</fullName>
    </submittedName>
</protein>
<dbReference type="RefSeq" id="WP_106877562.1">
    <property type="nucleotide sequence ID" value="NZ_PYEP01000005.1"/>
</dbReference>
<dbReference type="InterPro" id="IPR051531">
    <property type="entry name" value="N-acetyltransferase"/>
</dbReference>
<comment type="caution">
    <text evidence="2">The sequence shown here is derived from an EMBL/GenBank/DDBJ whole genome shotgun (WGS) entry which is preliminary data.</text>
</comment>
<dbReference type="EMBL" id="PYEP01000005">
    <property type="protein sequence ID" value="PSN07176.1"/>
    <property type="molecule type" value="Genomic_DNA"/>
</dbReference>
<dbReference type="OrthoDB" id="7852312at2"/>
<dbReference type="InterPro" id="IPR016181">
    <property type="entry name" value="Acyl_CoA_acyltransferase"/>
</dbReference>
<evidence type="ECO:0000313" key="3">
    <source>
        <dbReference type="Proteomes" id="UP000240212"/>
    </source>
</evidence>
<dbReference type="GO" id="GO:0016747">
    <property type="term" value="F:acyltransferase activity, transferring groups other than amino-acyl groups"/>
    <property type="evidence" value="ECO:0007669"/>
    <property type="project" value="InterPro"/>
</dbReference>
<accession>A0A2P8VI30</accession>
<evidence type="ECO:0000313" key="2">
    <source>
        <dbReference type="EMBL" id="PSN07176.1"/>
    </source>
</evidence>
<feature type="domain" description="N-acetyltransferase" evidence="1">
    <location>
        <begin position="9"/>
        <end position="163"/>
    </location>
</feature>
<keyword evidence="2" id="KW-0808">Transferase</keyword>
<dbReference type="AlphaFoldDB" id="A0A2P8VI30"/>
<dbReference type="PANTHER" id="PTHR43792:SF1">
    <property type="entry name" value="N-ACETYLTRANSFERASE DOMAIN-CONTAINING PROTEIN"/>
    <property type="match status" value="1"/>
</dbReference>
<dbReference type="InterPro" id="IPR000182">
    <property type="entry name" value="GNAT_dom"/>
</dbReference>
<proteinExistence type="predicted"/>
<organism evidence="2 3">
    <name type="scientific">Siccibacter turicensis</name>
    <dbReference type="NCBI Taxonomy" id="357233"/>
    <lineage>
        <taxon>Bacteria</taxon>
        <taxon>Pseudomonadati</taxon>
        <taxon>Pseudomonadota</taxon>
        <taxon>Gammaproteobacteria</taxon>
        <taxon>Enterobacterales</taxon>
        <taxon>Enterobacteriaceae</taxon>
        <taxon>Siccibacter</taxon>
    </lineage>
</organism>
<dbReference type="STRING" id="1388748.GCA_000463155_03791"/>
<dbReference type="Proteomes" id="UP000240212">
    <property type="component" value="Unassembled WGS sequence"/>
</dbReference>